<gene>
    <name evidence="8" type="primary">LOC108563714</name>
</gene>
<evidence type="ECO:0000256" key="4">
    <source>
        <dbReference type="PROSITE-ProRule" id="PRU00134"/>
    </source>
</evidence>
<dbReference type="InterPro" id="IPR002893">
    <property type="entry name" value="Znf_MYND"/>
</dbReference>
<dbReference type="InterPro" id="IPR001214">
    <property type="entry name" value="SET_dom"/>
</dbReference>
<dbReference type="SUPFAM" id="SSF144232">
    <property type="entry name" value="HIT/MYND zinc finger-like"/>
    <property type="match status" value="1"/>
</dbReference>
<dbReference type="Proteomes" id="UP000695000">
    <property type="component" value="Unplaced"/>
</dbReference>
<dbReference type="Gene3D" id="6.10.140.2220">
    <property type="match status" value="2"/>
</dbReference>
<keyword evidence="7" id="KW-1185">Reference proteome</keyword>
<dbReference type="RefSeq" id="XP_017777961.1">
    <property type="nucleotide sequence ID" value="XM_017922472.1"/>
</dbReference>
<proteinExistence type="predicted"/>
<evidence type="ECO:0000256" key="2">
    <source>
        <dbReference type="ARBA" id="ARBA00022771"/>
    </source>
</evidence>
<evidence type="ECO:0000256" key="1">
    <source>
        <dbReference type="ARBA" id="ARBA00022723"/>
    </source>
</evidence>
<name>A0ABM1MTR1_NICVS</name>
<sequence length="539" mass="60431">MSEVAKCAVCQKPAQQKCSGCHLVYYCSKEHQKDNWKLHKIDCKPFKISNDPNVGRHLIATRNLKPGDVILKEPPIVWGPSQVTIPVCLGCGKGLNAKTSKPCQKCGWPMCSEICQNSPSHIPECSYTVNRGDKVNISVFDIPNPSYQCITVLRCLHSKQFLSNVWKKIDALESHCEARKGTDKYEQEKITVVAFIKRFFKLDSFEDEDILRICGIIMVNAHEVPLTDPPYVAIFNTTSMFEHSCHANCSKTFTANGHVLITAGVDIKKGEHLSICYTDPLWGTANRRHHLQQTKFFWCSCSRCQDVTEFGTNFSALKCPKKDCKGYALPKTFKEDNLELSDKSWFCTTCNYEVGAGEVGGILQDCGTNLSGIRKGNSNACKVFISNSLKFLHPNHYYLTDVKFALSQLLGQEFHGGLPKISDEDLQLKIDICRQLTELANKIAPAENRIKGLLLFELHAAIMELGRRRGNSGTEESGPDYLYTKLIDSKKYLVQSIEALKNESEVMPEGQICIQARRNLKDIDVLLKTVYNAIGSSPI</sequence>
<organism evidence="7 8">
    <name type="scientific">Nicrophorus vespilloides</name>
    <name type="common">Boreal carrion beetle</name>
    <dbReference type="NCBI Taxonomy" id="110193"/>
    <lineage>
        <taxon>Eukaryota</taxon>
        <taxon>Metazoa</taxon>
        <taxon>Ecdysozoa</taxon>
        <taxon>Arthropoda</taxon>
        <taxon>Hexapoda</taxon>
        <taxon>Insecta</taxon>
        <taxon>Pterygota</taxon>
        <taxon>Neoptera</taxon>
        <taxon>Endopterygota</taxon>
        <taxon>Coleoptera</taxon>
        <taxon>Polyphaga</taxon>
        <taxon>Staphyliniformia</taxon>
        <taxon>Silphidae</taxon>
        <taxon>Nicrophorinae</taxon>
        <taxon>Nicrophorus</taxon>
    </lineage>
</organism>
<keyword evidence="3" id="KW-0862">Zinc</keyword>
<protein>
    <submittedName>
        <fullName evidence="8">Protein msta</fullName>
    </submittedName>
</protein>
<reference evidence="8" key="1">
    <citation type="submission" date="2025-08" db="UniProtKB">
        <authorList>
            <consortium name="RefSeq"/>
        </authorList>
    </citation>
    <scope>IDENTIFICATION</scope>
    <source>
        <tissue evidence="8">Whole Larva</tissue>
    </source>
</reference>
<dbReference type="Pfam" id="PF01753">
    <property type="entry name" value="zf-MYND"/>
    <property type="match status" value="1"/>
</dbReference>
<dbReference type="PROSITE" id="PS50865">
    <property type="entry name" value="ZF_MYND_2"/>
    <property type="match status" value="1"/>
</dbReference>
<feature type="domain" description="SET" evidence="5">
    <location>
        <begin position="44"/>
        <end position="278"/>
    </location>
</feature>
<accession>A0ABM1MTR1</accession>
<dbReference type="PROSITE" id="PS01360">
    <property type="entry name" value="ZF_MYND_1"/>
    <property type="match status" value="1"/>
</dbReference>
<evidence type="ECO:0000259" key="5">
    <source>
        <dbReference type="PROSITE" id="PS50280"/>
    </source>
</evidence>
<feature type="domain" description="MYND-type" evidence="6">
    <location>
        <begin position="7"/>
        <end position="43"/>
    </location>
</feature>
<dbReference type="GeneID" id="108563714"/>
<evidence type="ECO:0000313" key="7">
    <source>
        <dbReference type="Proteomes" id="UP000695000"/>
    </source>
</evidence>
<dbReference type="PANTHER" id="PTHR46455">
    <property type="entry name" value="SET AND MYND DOMAIN CONTAINING, ARTHROPOD-SPECIFIC, MEMBER 4, ISOFORM A"/>
    <property type="match status" value="1"/>
</dbReference>
<dbReference type="Gene3D" id="2.170.270.10">
    <property type="entry name" value="SET domain"/>
    <property type="match status" value="1"/>
</dbReference>
<evidence type="ECO:0000313" key="8">
    <source>
        <dbReference type="RefSeq" id="XP_017777961.1"/>
    </source>
</evidence>
<dbReference type="SMART" id="SM00317">
    <property type="entry name" value="SET"/>
    <property type="match status" value="1"/>
</dbReference>
<keyword evidence="1" id="KW-0479">Metal-binding</keyword>
<dbReference type="PROSITE" id="PS50280">
    <property type="entry name" value="SET"/>
    <property type="match status" value="1"/>
</dbReference>
<evidence type="ECO:0000259" key="6">
    <source>
        <dbReference type="PROSITE" id="PS50865"/>
    </source>
</evidence>
<dbReference type="Pfam" id="PF00856">
    <property type="entry name" value="SET"/>
    <property type="match status" value="1"/>
</dbReference>
<evidence type="ECO:0000256" key="3">
    <source>
        <dbReference type="ARBA" id="ARBA00022833"/>
    </source>
</evidence>
<keyword evidence="2 4" id="KW-0863">Zinc-finger</keyword>
<dbReference type="PANTHER" id="PTHR46455:SF4">
    <property type="entry name" value="GH11294P"/>
    <property type="match status" value="1"/>
</dbReference>
<dbReference type="SUPFAM" id="SSF82199">
    <property type="entry name" value="SET domain"/>
    <property type="match status" value="1"/>
</dbReference>
<dbReference type="Gene3D" id="1.10.220.160">
    <property type="match status" value="1"/>
</dbReference>
<dbReference type="InterPro" id="IPR046341">
    <property type="entry name" value="SET_dom_sf"/>
</dbReference>
<dbReference type="CDD" id="cd20071">
    <property type="entry name" value="SET_SMYD"/>
    <property type="match status" value="1"/>
</dbReference>
<dbReference type="InterPro" id="IPR053010">
    <property type="entry name" value="SET_SmydA-8"/>
</dbReference>